<dbReference type="EMBL" id="JARAKH010000002">
    <property type="protein sequence ID" value="KAK8406060.1"/>
    <property type="molecule type" value="Genomic_DNA"/>
</dbReference>
<evidence type="ECO:0000256" key="1">
    <source>
        <dbReference type="SAM" id="Coils"/>
    </source>
</evidence>
<name>A0AAW0V1E3_SCYPA</name>
<feature type="region of interest" description="Disordered" evidence="2">
    <location>
        <begin position="273"/>
        <end position="331"/>
    </location>
</feature>
<evidence type="ECO:0000256" key="2">
    <source>
        <dbReference type="SAM" id="MobiDB-lite"/>
    </source>
</evidence>
<proteinExistence type="predicted"/>
<feature type="compositionally biased region" description="Gly residues" evidence="2">
    <location>
        <begin position="86"/>
        <end position="124"/>
    </location>
</feature>
<keyword evidence="4" id="KW-1185">Reference proteome</keyword>
<sequence>MLTTKSLLEKKQKNRRSGAGAWAVTAGEIENEYDRAQHEAQLSALRKAVILRQRKNSTAIKMATLERQQSSKGKKQKQRKQKAKGDGGGGGGSNSTGGGSGGMWAWDGTGGEASAGSGGVGVTGGDVTHQLEALRRRLSALDCELRESKQDTERTLQDLQQRREQELHLIKDLGGVAGDLPLVGGGAGGLAEMTLAKSSNGGSLMGSLSSIPSIVVSSSPAASSSSSSAVEKKTSEKIFGIKVGGSKEGRSKARNPLHFLDLKLRVSRRHKSTECLSARGASTPTPDRSHSSTPGNGSYSDNSSDEEADNPQQPRQPPSVATGQQQAGRAGLRTEVSVDALREIEAFKQLIQRYFATHPRHDSITSHSREILL</sequence>
<evidence type="ECO:0000313" key="3">
    <source>
        <dbReference type="EMBL" id="KAK8406060.1"/>
    </source>
</evidence>
<keyword evidence="1" id="KW-0175">Coiled coil</keyword>
<accession>A0AAW0V1E3</accession>
<gene>
    <name evidence="3" type="ORF">O3P69_007048</name>
</gene>
<dbReference type="AlphaFoldDB" id="A0AAW0V1E3"/>
<feature type="region of interest" description="Disordered" evidence="2">
    <location>
        <begin position="1"/>
        <end position="22"/>
    </location>
</feature>
<feature type="compositionally biased region" description="Polar residues" evidence="2">
    <location>
        <begin position="280"/>
        <end position="302"/>
    </location>
</feature>
<feature type="coiled-coil region" evidence="1">
    <location>
        <begin position="131"/>
        <end position="169"/>
    </location>
</feature>
<dbReference type="Proteomes" id="UP001487740">
    <property type="component" value="Unassembled WGS sequence"/>
</dbReference>
<protein>
    <submittedName>
        <fullName evidence="3">Uncharacterized protein</fullName>
    </submittedName>
</protein>
<organism evidence="3 4">
    <name type="scientific">Scylla paramamosain</name>
    <name type="common">Mud crab</name>
    <dbReference type="NCBI Taxonomy" id="85552"/>
    <lineage>
        <taxon>Eukaryota</taxon>
        <taxon>Metazoa</taxon>
        <taxon>Ecdysozoa</taxon>
        <taxon>Arthropoda</taxon>
        <taxon>Crustacea</taxon>
        <taxon>Multicrustacea</taxon>
        <taxon>Malacostraca</taxon>
        <taxon>Eumalacostraca</taxon>
        <taxon>Eucarida</taxon>
        <taxon>Decapoda</taxon>
        <taxon>Pleocyemata</taxon>
        <taxon>Brachyura</taxon>
        <taxon>Eubrachyura</taxon>
        <taxon>Portunoidea</taxon>
        <taxon>Portunidae</taxon>
        <taxon>Portuninae</taxon>
        <taxon>Scylla</taxon>
    </lineage>
</organism>
<reference evidence="3 4" key="1">
    <citation type="submission" date="2023-03" db="EMBL/GenBank/DDBJ databases">
        <title>High-quality genome of Scylla paramamosain provides insights in environmental adaptation.</title>
        <authorList>
            <person name="Zhang L."/>
        </authorList>
    </citation>
    <scope>NUCLEOTIDE SEQUENCE [LARGE SCALE GENOMIC DNA]</scope>
    <source>
        <strain evidence="3">LZ_2023a</strain>
        <tissue evidence="3">Muscle</tissue>
    </source>
</reference>
<feature type="region of interest" description="Disordered" evidence="2">
    <location>
        <begin position="57"/>
        <end position="125"/>
    </location>
</feature>
<comment type="caution">
    <text evidence="3">The sequence shown here is derived from an EMBL/GenBank/DDBJ whole genome shotgun (WGS) entry which is preliminary data.</text>
</comment>
<feature type="compositionally biased region" description="Basic residues" evidence="2">
    <location>
        <begin position="72"/>
        <end position="82"/>
    </location>
</feature>
<evidence type="ECO:0000313" key="4">
    <source>
        <dbReference type="Proteomes" id="UP001487740"/>
    </source>
</evidence>